<dbReference type="PANTHER" id="PTHR31323">
    <property type="entry name" value="MECHANOSENSITIVE ION CHANNEL PROTEIN MSY2"/>
    <property type="match status" value="1"/>
</dbReference>
<feature type="domain" description="Mechanosensitive ion channel protein Msy1/2-like transmembrane" evidence="3">
    <location>
        <begin position="123"/>
        <end position="203"/>
    </location>
</feature>
<evidence type="ECO:0000313" key="4">
    <source>
        <dbReference type="EMBL" id="KHJ32506.1"/>
    </source>
</evidence>
<comment type="caution">
    <text evidence="4">The sequence shown here is derived from an EMBL/GenBank/DDBJ whole genome shotgun (WGS) entry which is preliminary data.</text>
</comment>
<dbReference type="GO" id="GO:0006874">
    <property type="term" value="P:intracellular calcium ion homeostasis"/>
    <property type="evidence" value="ECO:0007669"/>
    <property type="project" value="TreeGrafter"/>
</dbReference>
<feature type="transmembrane region" description="Helical" evidence="2">
    <location>
        <begin position="134"/>
        <end position="160"/>
    </location>
</feature>
<evidence type="ECO:0000256" key="2">
    <source>
        <dbReference type="SAM" id="Phobius"/>
    </source>
</evidence>
<evidence type="ECO:0000259" key="3">
    <source>
        <dbReference type="Pfam" id="PF25886"/>
    </source>
</evidence>
<keyword evidence="2" id="KW-1133">Transmembrane helix</keyword>
<accession>A0A0B1P6C6</accession>
<dbReference type="HOGENOM" id="CLU_571343_0_0_1"/>
<evidence type="ECO:0000256" key="1">
    <source>
        <dbReference type="SAM" id="MobiDB-lite"/>
    </source>
</evidence>
<reference evidence="4 5" key="1">
    <citation type="journal article" date="2014" name="BMC Genomics">
        <title>Adaptive genomic structural variation in the grape powdery mildew pathogen, Erysiphe necator.</title>
        <authorList>
            <person name="Jones L."/>
            <person name="Riaz S."/>
            <person name="Morales-Cruz A."/>
            <person name="Amrine K.C."/>
            <person name="McGuire B."/>
            <person name="Gubler W.D."/>
            <person name="Walker M.A."/>
            <person name="Cantu D."/>
        </authorList>
    </citation>
    <scope>NUCLEOTIDE SEQUENCE [LARGE SCALE GENOMIC DNA]</scope>
    <source>
        <strain evidence="5">c</strain>
    </source>
</reference>
<evidence type="ECO:0000313" key="5">
    <source>
        <dbReference type="Proteomes" id="UP000030854"/>
    </source>
</evidence>
<protein>
    <submittedName>
        <fullName evidence="4">Putative mechanosensitive ion channel family</fullName>
    </submittedName>
</protein>
<feature type="region of interest" description="Disordered" evidence="1">
    <location>
        <begin position="1"/>
        <end position="51"/>
    </location>
</feature>
<dbReference type="AlphaFoldDB" id="A0A0B1P6C6"/>
<keyword evidence="2" id="KW-0812">Transmembrane</keyword>
<dbReference type="PANTHER" id="PTHR31323:SF15">
    <property type="entry name" value="MECHANOSENSITIVE ION CHANNEL PROTEIN MSY1"/>
    <property type="match status" value="1"/>
</dbReference>
<dbReference type="Proteomes" id="UP000030854">
    <property type="component" value="Unassembled WGS sequence"/>
</dbReference>
<keyword evidence="2" id="KW-0472">Membrane</keyword>
<proteinExistence type="predicted"/>
<gene>
    <name evidence="4" type="ORF">EV44_g5916</name>
</gene>
<feature type="region of interest" description="Disordered" evidence="1">
    <location>
        <begin position="311"/>
        <end position="350"/>
    </location>
</feature>
<dbReference type="InterPro" id="IPR058650">
    <property type="entry name" value="Msy1/2-like"/>
</dbReference>
<dbReference type="GO" id="GO:0005262">
    <property type="term" value="F:calcium channel activity"/>
    <property type="evidence" value="ECO:0007669"/>
    <property type="project" value="TreeGrafter"/>
</dbReference>
<dbReference type="EMBL" id="JNVN01002028">
    <property type="protein sequence ID" value="KHJ32506.1"/>
    <property type="molecule type" value="Genomic_DNA"/>
</dbReference>
<sequence>MVSPTNNDEKLSFPAIGSDSPRTSHQDPTRNKNTSRNRNVSSVSYTVRERKSQRLEDDLQILRVERVVSNARNSLDGSRNSGSFVPRSYIAEEPADDFHLDTQPIHEKARLYQRPTHPTTSLAKVLKKIHQSSFLVRWVIYITPVTLLLSTPIFLGLLIFKDTQVGGLNFFWIGVWLEVIWLTLWLARVGGLAEAVPVTVKFGTTLEQIDALRQRLLEFVTIENREYQQNILTELTTIYEAYSVTLNIVFFYKSNWQNELLRLQRRNKFICAMMVAMNELGIEGPRMLLAGAAENYPLYLQGSYPNVNMPPSAANPGSFSDTTETPNINFSKDGQSHHRSRSQQDSIGRKCGENFSRIQKHVDLSLGMSSISSSTNYADVFADREPLRLPPNMNLSTNTRNSSSDCIYTARTSSRDSDASTSKRRFMSLRRKIRPALDEVSLEAGTPASIMHDIAEVRPELVRLSTPNSISSKIKIQH</sequence>
<keyword evidence="5" id="KW-1185">Reference proteome</keyword>
<dbReference type="Pfam" id="PF25886">
    <property type="entry name" value="Msy1"/>
    <property type="match status" value="1"/>
</dbReference>
<feature type="compositionally biased region" description="Low complexity" evidence="1">
    <location>
        <begin position="31"/>
        <end position="46"/>
    </location>
</feature>
<feature type="compositionally biased region" description="Polar residues" evidence="1">
    <location>
        <begin position="315"/>
        <end position="333"/>
    </location>
</feature>
<feature type="transmembrane region" description="Helical" evidence="2">
    <location>
        <begin position="166"/>
        <end position="187"/>
    </location>
</feature>
<organism evidence="4 5">
    <name type="scientific">Uncinula necator</name>
    <name type="common">Grape powdery mildew</name>
    <dbReference type="NCBI Taxonomy" id="52586"/>
    <lineage>
        <taxon>Eukaryota</taxon>
        <taxon>Fungi</taxon>
        <taxon>Dikarya</taxon>
        <taxon>Ascomycota</taxon>
        <taxon>Pezizomycotina</taxon>
        <taxon>Leotiomycetes</taxon>
        <taxon>Erysiphales</taxon>
        <taxon>Erysiphaceae</taxon>
        <taxon>Erysiphe</taxon>
    </lineage>
</organism>
<name>A0A0B1P6C6_UNCNE</name>